<name>A0A0E9SYA2_ANGAN</name>
<evidence type="ECO:0000313" key="1">
    <source>
        <dbReference type="EMBL" id="JAH45655.1"/>
    </source>
</evidence>
<organism evidence="1">
    <name type="scientific">Anguilla anguilla</name>
    <name type="common">European freshwater eel</name>
    <name type="synonym">Muraena anguilla</name>
    <dbReference type="NCBI Taxonomy" id="7936"/>
    <lineage>
        <taxon>Eukaryota</taxon>
        <taxon>Metazoa</taxon>
        <taxon>Chordata</taxon>
        <taxon>Craniata</taxon>
        <taxon>Vertebrata</taxon>
        <taxon>Euteleostomi</taxon>
        <taxon>Actinopterygii</taxon>
        <taxon>Neopterygii</taxon>
        <taxon>Teleostei</taxon>
        <taxon>Anguilliformes</taxon>
        <taxon>Anguillidae</taxon>
        <taxon>Anguilla</taxon>
    </lineage>
</organism>
<reference evidence="1" key="1">
    <citation type="submission" date="2014-11" db="EMBL/GenBank/DDBJ databases">
        <authorList>
            <person name="Amaro Gonzalez C."/>
        </authorList>
    </citation>
    <scope>NUCLEOTIDE SEQUENCE</scope>
</reference>
<reference evidence="1" key="2">
    <citation type="journal article" date="2015" name="Fish Shellfish Immunol.">
        <title>Early steps in the European eel (Anguilla anguilla)-Vibrio vulnificus interaction in the gills: Role of the RtxA13 toxin.</title>
        <authorList>
            <person name="Callol A."/>
            <person name="Pajuelo D."/>
            <person name="Ebbesson L."/>
            <person name="Teles M."/>
            <person name="MacKenzie S."/>
            <person name="Amaro C."/>
        </authorList>
    </citation>
    <scope>NUCLEOTIDE SEQUENCE</scope>
</reference>
<accession>A0A0E9SYA2</accession>
<dbReference type="EMBL" id="GBXM01062922">
    <property type="protein sequence ID" value="JAH45655.1"/>
    <property type="molecule type" value="Transcribed_RNA"/>
</dbReference>
<sequence length="32" mass="3569">MSWPLSVLAASPGPVPVCWCCDSWSWMLRSSE</sequence>
<dbReference type="AlphaFoldDB" id="A0A0E9SYA2"/>
<protein>
    <submittedName>
        <fullName evidence="1">Uncharacterized protein</fullName>
    </submittedName>
</protein>
<proteinExistence type="predicted"/>